<feature type="compositionally biased region" description="Polar residues" evidence="3">
    <location>
        <begin position="101"/>
        <end position="112"/>
    </location>
</feature>
<feature type="region of interest" description="Disordered" evidence="3">
    <location>
        <begin position="101"/>
        <end position="152"/>
    </location>
</feature>
<name>A0AAU7AWJ5_9ACTN</name>
<sequence length="445" mass="43776">MVVYAAAPGEANRVTVAAAKTGGTWLFQDDGAPVIPGTGCVTIDEHTAGCTAANAQAMAVSVFAGDGDDSVRVPDDVPAYQVEGGDGNDFLQGAGWLSGGSSDDTLIGSSQSDRLRGGPGRDVLRGGAGNDTLSGDGTETAGDAGGSDDVLEGGAGVDLATYESRTAPIAADLAAGTAGTAGERDQLDGVEAVTGGSGADSFAGDDGPNTLSGGAGDDMLVGRGGGDTLYDGTGADRIDGGNGADQLTANDPGDVLAGGLGSDRLTVNGPAAVVAGGDGDDTLVLAVAPTAFNCGAGNDTVAGPGTADRRVDGCEQFAVLASDLFSMATAPHRTANGALTVAVYCRPQTQAVIATCRGTVTATLRRPGRTPLKLGQAKIGMSRGHRATLAIRPRAAIRRALRTAGAHPLVAVDLSGYGALKAGAKAGLGGAGVRPPFSGSWQIRL</sequence>
<dbReference type="AlphaFoldDB" id="A0AAU7AWJ5"/>
<dbReference type="PANTHER" id="PTHR38340">
    <property type="entry name" value="S-LAYER PROTEIN"/>
    <property type="match status" value="1"/>
</dbReference>
<reference evidence="4" key="1">
    <citation type="submission" date="2022-12" db="EMBL/GenBank/DDBJ databases">
        <title>Paraconexibacter alkalitolerans sp. nov. and Baekduia alba sp. nov., isolated from soil and emended description of the genera Paraconexibacter (Chun et al., 2020) and Baekduia (An et al., 2020).</title>
        <authorList>
            <person name="Vieira S."/>
            <person name="Huber K.J."/>
            <person name="Geppert A."/>
            <person name="Wolf J."/>
            <person name="Neumann-Schaal M."/>
            <person name="Muesken M."/>
            <person name="Overmann J."/>
        </authorList>
    </citation>
    <scope>NUCLEOTIDE SEQUENCE</scope>
    <source>
        <strain evidence="4">AEG42_29</strain>
    </source>
</reference>
<evidence type="ECO:0000256" key="3">
    <source>
        <dbReference type="SAM" id="MobiDB-lite"/>
    </source>
</evidence>
<keyword evidence="2" id="KW-0964">Secreted</keyword>
<dbReference type="InterPro" id="IPR001343">
    <property type="entry name" value="Hemolysn_Ca-bd"/>
</dbReference>
<comment type="subcellular location">
    <subcellularLocation>
        <location evidence="1">Secreted</location>
    </subcellularLocation>
</comment>
<dbReference type="InterPro" id="IPR050557">
    <property type="entry name" value="RTX_toxin/Mannuronan_C5-epim"/>
</dbReference>
<gene>
    <name evidence="4" type="ORF">DSM112329_02893</name>
</gene>
<evidence type="ECO:0000256" key="1">
    <source>
        <dbReference type="ARBA" id="ARBA00004613"/>
    </source>
</evidence>
<dbReference type="InterPro" id="IPR011049">
    <property type="entry name" value="Serralysin-like_metalloprot_C"/>
</dbReference>
<dbReference type="KEGG" id="parq:DSM112329_02893"/>
<dbReference type="PROSITE" id="PS00330">
    <property type="entry name" value="HEMOLYSIN_CALCIUM"/>
    <property type="match status" value="2"/>
</dbReference>
<dbReference type="PRINTS" id="PR00313">
    <property type="entry name" value="CABNDNGRPT"/>
</dbReference>
<dbReference type="RefSeq" id="WP_354697270.1">
    <property type="nucleotide sequence ID" value="NZ_CP114014.1"/>
</dbReference>
<dbReference type="GO" id="GO:0005509">
    <property type="term" value="F:calcium ion binding"/>
    <property type="evidence" value="ECO:0007669"/>
    <property type="project" value="InterPro"/>
</dbReference>
<dbReference type="EMBL" id="CP114014">
    <property type="protein sequence ID" value="XAY06032.1"/>
    <property type="molecule type" value="Genomic_DNA"/>
</dbReference>
<dbReference type="InterPro" id="IPR018511">
    <property type="entry name" value="Hemolysin-typ_Ca-bd_CS"/>
</dbReference>
<dbReference type="GO" id="GO:0005576">
    <property type="term" value="C:extracellular region"/>
    <property type="evidence" value="ECO:0007669"/>
    <property type="project" value="UniProtKB-SubCell"/>
</dbReference>
<evidence type="ECO:0000256" key="2">
    <source>
        <dbReference type="ARBA" id="ARBA00022525"/>
    </source>
</evidence>
<evidence type="ECO:0008006" key="5">
    <source>
        <dbReference type="Google" id="ProtNLM"/>
    </source>
</evidence>
<dbReference type="SUPFAM" id="SSF51120">
    <property type="entry name" value="beta-Roll"/>
    <property type="match status" value="2"/>
</dbReference>
<accession>A0AAU7AWJ5</accession>
<evidence type="ECO:0000313" key="4">
    <source>
        <dbReference type="EMBL" id="XAY06032.1"/>
    </source>
</evidence>
<protein>
    <recommendedName>
        <fullName evidence="5">Calcium-binding protein</fullName>
    </recommendedName>
</protein>
<proteinExistence type="predicted"/>
<organism evidence="4">
    <name type="scientific">Paraconexibacter sp. AEG42_29</name>
    <dbReference type="NCBI Taxonomy" id="2997339"/>
    <lineage>
        <taxon>Bacteria</taxon>
        <taxon>Bacillati</taxon>
        <taxon>Actinomycetota</taxon>
        <taxon>Thermoleophilia</taxon>
        <taxon>Solirubrobacterales</taxon>
        <taxon>Paraconexibacteraceae</taxon>
        <taxon>Paraconexibacter</taxon>
    </lineage>
</organism>
<dbReference type="Pfam" id="PF00353">
    <property type="entry name" value="HemolysinCabind"/>
    <property type="match status" value="5"/>
</dbReference>
<dbReference type="PANTHER" id="PTHR38340:SF1">
    <property type="entry name" value="S-LAYER PROTEIN"/>
    <property type="match status" value="1"/>
</dbReference>
<feature type="region of interest" description="Disordered" evidence="3">
    <location>
        <begin position="195"/>
        <end position="250"/>
    </location>
</feature>
<dbReference type="Gene3D" id="2.150.10.10">
    <property type="entry name" value="Serralysin-like metalloprotease, C-terminal"/>
    <property type="match status" value="3"/>
</dbReference>